<feature type="transmembrane region" description="Helical" evidence="7">
    <location>
        <begin position="50"/>
        <end position="76"/>
    </location>
</feature>
<keyword evidence="6 7" id="KW-0472">Membrane</keyword>
<evidence type="ECO:0000256" key="2">
    <source>
        <dbReference type="ARBA" id="ARBA00010792"/>
    </source>
</evidence>
<dbReference type="PANTHER" id="PTHR30353:SF0">
    <property type="entry name" value="TRANSMEMBRANE PROTEIN"/>
    <property type="match status" value="1"/>
</dbReference>
<evidence type="ECO:0000313" key="10">
    <source>
        <dbReference type="Proteomes" id="UP001595926"/>
    </source>
</evidence>
<dbReference type="EMBL" id="JBHSJH010000001">
    <property type="protein sequence ID" value="MFC4891910.1"/>
    <property type="molecule type" value="Genomic_DNA"/>
</dbReference>
<evidence type="ECO:0000313" key="9">
    <source>
        <dbReference type="EMBL" id="MFC4891910.1"/>
    </source>
</evidence>
<evidence type="ECO:0000256" key="4">
    <source>
        <dbReference type="ARBA" id="ARBA00022692"/>
    </source>
</evidence>
<dbReference type="InterPro" id="IPR032816">
    <property type="entry name" value="VTT_dom"/>
</dbReference>
<feature type="transmembrane region" description="Helical" evidence="7">
    <location>
        <begin position="120"/>
        <end position="140"/>
    </location>
</feature>
<organism evidence="9 10">
    <name type="scientific">Pseudofrancisella aestuarii</name>
    <dbReference type="NCBI Taxonomy" id="2670347"/>
    <lineage>
        <taxon>Bacteria</taxon>
        <taxon>Pseudomonadati</taxon>
        <taxon>Pseudomonadota</taxon>
        <taxon>Gammaproteobacteria</taxon>
        <taxon>Thiotrichales</taxon>
        <taxon>Francisellaceae</taxon>
        <taxon>Pseudofrancisella</taxon>
    </lineage>
</organism>
<dbReference type="InterPro" id="IPR032818">
    <property type="entry name" value="DedA-like"/>
</dbReference>
<keyword evidence="10" id="KW-1185">Reference proteome</keyword>
<feature type="transmembrane region" description="Helical" evidence="7">
    <location>
        <begin position="147"/>
        <end position="167"/>
    </location>
</feature>
<keyword evidence="5 7" id="KW-1133">Transmembrane helix</keyword>
<dbReference type="Pfam" id="PF09335">
    <property type="entry name" value="VTT_dom"/>
    <property type="match status" value="1"/>
</dbReference>
<evidence type="ECO:0000256" key="6">
    <source>
        <dbReference type="ARBA" id="ARBA00023136"/>
    </source>
</evidence>
<dbReference type="Proteomes" id="UP001595926">
    <property type="component" value="Unassembled WGS sequence"/>
</dbReference>
<sequence length="207" mass="23436">MLDMILHLNSYIDYFINYLGPWFYVLLFIVIFCETGIVFGLLFPGDSLLFAIGVTAAATSLNIHTAIITICVAAIAGDSFNYITGKIIGEKIFTKDAKILKASYLKKTNYFFNKYGGKTIIFARFIAFVRTLAPFVAGVSKMNYPKFVFFGTISAILWSCSITYIAFFLSENQFVKRYLSLIIICIVSIVFIHYLIKIILQRLIAKK</sequence>
<keyword evidence="4 7" id="KW-0812">Transmembrane</keyword>
<reference evidence="10" key="1">
    <citation type="journal article" date="2019" name="Int. J. Syst. Evol. Microbiol.">
        <title>The Global Catalogue of Microorganisms (GCM) 10K type strain sequencing project: providing services to taxonomists for standard genome sequencing and annotation.</title>
        <authorList>
            <consortium name="The Broad Institute Genomics Platform"/>
            <consortium name="The Broad Institute Genome Sequencing Center for Infectious Disease"/>
            <person name="Wu L."/>
            <person name="Ma J."/>
        </authorList>
    </citation>
    <scope>NUCLEOTIDE SEQUENCE [LARGE SCALE GENOMIC DNA]</scope>
    <source>
        <strain evidence="10">CGMCC 1.13718</strain>
    </source>
</reference>
<feature type="transmembrane region" description="Helical" evidence="7">
    <location>
        <begin position="179"/>
        <end position="200"/>
    </location>
</feature>
<proteinExistence type="inferred from homology"/>
<keyword evidence="3 7" id="KW-1003">Cell membrane</keyword>
<name>A0ABV9TC89_9GAMM</name>
<dbReference type="RefSeq" id="WP_119330367.1">
    <property type="nucleotide sequence ID" value="NZ_JBHSJH010000001.1"/>
</dbReference>
<protein>
    <submittedName>
        <fullName evidence="9">VTT domain-containing protein</fullName>
    </submittedName>
</protein>
<evidence type="ECO:0000256" key="7">
    <source>
        <dbReference type="RuleBase" id="RU367016"/>
    </source>
</evidence>
<evidence type="ECO:0000256" key="3">
    <source>
        <dbReference type="ARBA" id="ARBA00022475"/>
    </source>
</evidence>
<evidence type="ECO:0000259" key="8">
    <source>
        <dbReference type="Pfam" id="PF09335"/>
    </source>
</evidence>
<comment type="similarity">
    <text evidence="2 7">Belongs to the DedA family.</text>
</comment>
<comment type="subcellular location">
    <subcellularLocation>
        <location evidence="1 7">Cell membrane</location>
        <topology evidence="1 7">Multi-pass membrane protein</topology>
    </subcellularLocation>
</comment>
<evidence type="ECO:0000256" key="5">
    <source>
        <dbReference type="ARBA" id="ARBA00022989"/>
    </source>
</evidence>
<gene>
    <name evidence="9" type="ORF">ACFPDQ_02475</name>
</gene>
<evidence type="ECO:0000256" key="1">
    <source>
        <dbReference type="ARBA" id="ARBA00004651"/>
    </source>
</evidence>
<dbReference type="PANTHER" id="PTHR30353">
    <property type="entry name" value="INNER MEMBRANE PROTEIN DEDA-RELATED"/>
    <property type="match status" value="1"/>
</dbReference>
<comment type="caution">
    <text evidence="9">The sequence shown here is derived from an EMBL/GenBank/DDBJ whole genome shotgun (WGS) entry which is preliminary data.</text>
</comment>
<feature type="transmembrane region" description="Helical" evidence="7">
    <location>
        <begin position="22"/>
        <end position="43"/>
    </location>
</feature>
<feature type="domain" description="VTT" evidence="8">
    <location>
        <begin position="43"/>
        <end position="165"/>
    </location>
</feature>
<accession>A0ABV9TC89</accession>